<comment type="caution">
    <text evidence="2">The sequence shown here is derived from an EMBL/GenBank/DDBJ whole genome shotgun (WGS) entry which is preliminary data.</text>
</comment>
<organism evidence="2 5">
    <name type="scientific">Pandoraea cepalis</name>
    <dbReference type="NCBI Taxonomy" id="2508294"/>
    <lineage>
        <taxon>Bacteria</taxon>
        <taxon>Pseudomonadati</taxon>
        <taxon>Pseudomonadota</taxon>
        <taxon>Betaproteobacteria</taxon>
        <taxon>Burkholderiales</taxon>
        <taxon>Burkholderiaceae</taxon>
        <taxon>Pandoraea</taxon>
    </lineage>
</organism>
<keyword evidence="4" id="KW-1185">Reference proteome</keyword>
<name>A0AAW7MGM7_9BURK</name>
<dbReference type="Proteomes" id="UP001172791">
    <property type="component" value="Unassembled WGS sequence"/>
</dbReference>
<evidence type="ECO:0000313" key="3">
    <source>
        <dbReference type="EMBL" id="MDN4576842.1"/>
    </source>
</evidence>
<accession>A0AAW7MGM7</accession>
<evidence type="ECO:0000313" key="5">
    <source>
        <dbReference type="Proteomes" id="UP001172791"/>
    </source>
</evidence>
<protein>
    <submittedName>
        <fullName evidence="2">Uncharacterized protein</fullName>
    </submittedName>
</protein>
<dbReference type="Proteomes" id="UP001172788">
    <property type="component" value="Unassembled WGS sequence"/>
</dbReference>
<reference evidence="2" key="1">
    <citation type="submission" date="2018-04" db="EMBL/GenBank/DDBJ databases">
        <authorList>
            <person name="Jy Z."/>
        </authorList>
    </citation>
    <scope>NUCLEOTIDE SEQUENCE</scope>
    <source>
        <strain evidence="3">AS13</strain>
        <strain evidence="2">LA18</strain>
    </source>
</reference>
<feature type="region of interest" description="Disordered" evidence="1">
    <location>
        <begin position="231"/>
        <end position="259"/>
    </location>
</feature>
<gene>
    <name evidence="2" type="ORF">DBA34_00895</name>
    <name evidence="3" type="ORF">DBB29_01720</name>
</gene>
<evidence type="ECO:0000256" key="1">
    <source>
        <dbReference type="SAM" id="MobiDB-lite"/>
    </source>
</evidence>
<sequence>MAREQIKPRSAVWFGYNPVVGWLMEASPDSTAILREIRDGFDPEVWKAGFTGHTGLTLEARRRLAARGLQAEALSGKIVAAYYAEQEDGARGLIYPYLRVKLVDGDEAYLVSLRLGTGPAQMLAQKLLRVKPGEHVRLTAFGKIEEGYANHAVSLKNAGGHEIRGPGGLFREAEMLVQGRIADLHEQGLDSRDAMADARMQVKTDFHRRLIEEQIAPAFAAYSNGADESIERAPASADHPPAELGPAAGFDDAADGVPF</sequence>
<dbReference type="AlphaFoldDB" id="A0AAW7MGM7"/>
<evidence type="ECO:0000313" key="2">
    <source>
        <dbReference type="EMBL" id="MDN4571826.1"/>
    </source>
</evidence>
<dbReference type="EMBL" id="QAIC01000021">
    <property type="protein sequence ID" value="MDN4571826.1"/>
    <property type="molecule type" value="Genomic_DNA"/>
</dbReference>
<evidence type="ECO:0000313" key="4">
    <source>
        <dbReference type="Proteomes" id="UP001172788"/>
    </source>
</evidence>
<dbReference type="RefSeq" id="WP_176314768.1">
    <property type="nucleotide sequence ID" value="NZ_QAIC01000021.1"/>
</dbReference>
<proteinExistence type="predicted"/>
<dbReference type="EMBL" id="QAID01000026">
    <property type="protein sequence ID" value="MDN4576842.1"/>
    <property type="molecule type" value="Genomic_DNA"/>
</dbReference>